<organism evidence="10 11">
    <name type="scientific">Ranitomeya imitator</name>
    <name type="common">mimic poison frog</name>
    <dbReference type="NCBI Taxonomy" id="111125"/>
    <lineage>
        <taxon>Eukaryota</taxon>
        <taxon>Metazoa</taxon>
        <taxon>Chordata</taxon>
        <taxon>Craniata</taxon>
        <taxon>Vertebrata</taxon>
        <taxon>Euteleostomi</taxon>
        <taxon>Amphibia</taxon>
        <taxon>Batrachia</taxon>
        <taxon>Anura</taxon>
        <taxon>Neobatrachia</taxon>
        <taxon>Hyloidea</taxon>
        <taxon>Dendrobatidae</taxon>
        <taxon>Dendrobatinae</taxon>
        <taxon>Ranitomeya</taxon>
    </lineage>
</organism>
<keyword evidence="5 8" id="KW-0518">Myosin</keyword>
<dbReference type="InterPro" id="IPR001609">
    <property type="entry name" value="Myosin_head_motor_dom-like"/>
</dbReference>
<keyword evidence="7 8" id="KW-0009">Actin-binding</keyword>
<dbReference type="InterPro" id="IPR036961">
    <property type="entry name" value="Kinesin_motor_dom_sf"/>
</dbReference>
<proteinExistence type="inferred from homology"/>
<evidence type="ECO:0000256" key="1">
    <source>
        <dbReference type="ARBA" id="ARBA00008314"/>
    </source>
</evidence>
<dbReference type="Proteomes" id="UP001176940">
    <property type="component" value="Unassembled WGS sequence"/>
</dbReference>
<evidence type="ECO:0000256" key="6">
    <source>
        <dbReference type="ARBA" id="ARBA00023175"/>
    </source>
</evidence>
<dbReference type="Gene3D" id="3.40.850.10">
    <property type="entry name" value="Kinesin motor domain"/>
    <property type="match status" value="2"/>
</dbReference>
<name>A0ABN9KZK5_9NEOB</name>
<dbReference type="PRINTS" id="PR00193">
    <property type="entry name" value="MYOSINHEAVY"/>
</dbReference>
<comment type="similarity">
    <text evidence="1 8">Belongs to the TRAFAC class myosin-kinesin ATPase superfamily. Myosin family.</text>
</comment>
<keyword evidence="2" id="KW-0547">Nucleotide-binding</keyword>
<sequence length="148" mass="16929">MKDLHPMNTYSGLFCVTVNPYKWLPVYTSPVVAAYRGKRRTEAPPHIYSIADNAYNDMVRNRENQSMLITNVSIIDFITSYLWQLYELPYYNVVASYYFIKLQLYCSLLALATKTGGTLEDQIIEANPAMESFGNAKTLRNDKIPPAL</sequence>
<evidence type="ECO:0000256" key="5">
    <source>
        <dbReference type="ARBA" id="ARBA00023123"/>
    </source>
</evidence>
<evidence type="ECO:0000256" key="8">
    <source>
        <dbReference type="PROSITE-ProRule" id="PRU00782"/>
    </source>
</evidence>
<evidence type="ECO:0000256" key="3">
    <source>
        <dbReference type="ARBA" id="ARBA00022840"/>
    </source>
</evidence>
<dbReference type="PANTHER" id="PTHR13140:SF857">
    <property type="entry name" value="MYOSIN-11"/>
    <property type="match status" value="1"/>
</dbReference>
<keyword evidence="6" id="KW-0505">Motor protein</keyword>
<protein>
    <recommendedName>
        <fullName evidence="9">Myosin motor domain-containing protein</fullName>
    </recommendedName>
</protein>
<evidence type="ECO:0000313" key="10">
    <source>
        <dbReference type="EMBL" id="CAJ0925619.1"/>
    </source>
</evidence>
<dbReference type="EMBL" id="CAUEEQ010003614">
    <property type="protein sequence ID" value="CAJ0925619.1"/>
    <property type="molecule type" value="Genomic_DNA"/>
</dbReference>
<feature type="domain" description="Myosin motor" evidence="9">
    <location>
        <begin position="1"/>
        <end position="148"/>
    </location>
</feature>
<dbReference type="InterPro" id="IPR027417">
    <property type="entry name" value="P-loop_NTPase"/>
</dbReference>
<keyword evidence="3" id="KW-0067">ATP-binding</keyword>
<evidence type="ECO:0000256" key="7">
    <source>
        <dbReference type="ARBA" id="ARBA00023203"/>
    </source>
</evidence>
<keyword evidence="11" id="KW-1185">Reference proteome</keyword>
<accession>A0ABN9KZK5</accession>
<dbReference type="Pfam" id="PF00063">
    <property type="entry name" value="Myosin_head"/>
    <property type="match status" value="1"/>
</dbReference>
<evidence type="ECO:0000313" key="11">
    <source>
        <dbReference type="Proteomes" id="UP001176940"/>
    </source>
</evidence>
<evidence type="ECO:0000256" key="4">
    <source>
        <dbReference type="ARBA" id="ARBA00023054"/>
    </source>
</evidence>
<keyword evidence="4" id="KW-0175">Coiled coil</keyword>
<evidence type="ECO:0000259" key="9">
    <source>
        <dbReference type="PROSITE" id="PS51456"/>
    </source>
</evidence>
<comment type="caution">
    <text evidence="10">The sequence shown here is derived from an EMBL/GenBank/DDBJ whole genome shotgun (WGS) entry which is preliminary data.</text>
</comment>
<gene>
    <name evidence="10" type="ORF">RIMI_LOCUS2560379</name>
</gene>
<dbReference type="PANTHER" id="PTHR13140">
    <property type="entry name" value="MYOSIN"/>
    <property type="match status" value="1"/>
</dbReference>
<dbReference type="PROSITE" id="PS51456">
    <property type="entry name" value="MYOSIN_MOTOR"/>
    <property type="match status" value="1"/>
</dbReference>
<reference evidence="10" key="1">
    <citation type="submission" date="2023-07" db="EMBL/GenBank/DDBJ databases">
        <authorList>
            <person name="Stuckert A."/>
        </authorList>
    </citation>
    <scope>NUCLEOTIDE SEQUENCE</scope>
</reference>
<comment type="caution">
    <text evidence="8">Lacks conserved residue(s) required for the propagation of feature annotation.</text>
</comment>
<evidence type="ECO:0000256" key="2">
    <source>
        <dbReference type="ARBA" id="ARBA00022741"/>
    </source>
</evidence>
<dbReference type="SUPFAM" id="SSF52540">
    <property type="entry name" value="P-loop containing nucleoside triphosphate hydrolases"/>
    <property type="match status" value="1"/>
</dbReference>